<evidence type="ECO:0000313" key="1">
    <source>
        <dbReference type="EMBL" id="KAG2945033.1"/>
    </source>
</evidence>
<evidence type="ECO:0000313" key="2">
    <source>
        <dbReference type="Proteomes" id="UP000736787"/>
    </source>
</evidence>
<organism evidence="1 2">
    <name type="scientific">Phytophthora cactorum</name>
    <dbReference type="NCBI Taxonomy" id="29920"/>
    <lineage>
        <taxon>Eukaryota</taxon>
        <taxon>Sar</taxon>
        <taxon>Stramenopiles</taxon>
        <taxon>Oomycota</taxon>
        <taxon>Peronosporomycetes</taxon>
        <taxon>Peronosporales</taxon>
        <taxon>Peronosporaceae</taxon>
        <taxon>Phytophthora</taxon>
    </lineage>
</organism>
<dbReference type="EMBL" id="RCMK01000194">
    <property type="protein sequence ID" value="KAG2945033.1"/>
    <property type="molecule type" value="Genomic_DNA"/>
</dbReference>
<comment type="caution">
    <text evidence="1">The sequence shown here is derived from an EMBL/GenBank/DDBJ whole genome shotgun (WGS) entry which is preliminary data.</text>
</comment>
<name>A0A8T1L0U7_9STRA</name>
<gene>
    <name evidence="1" type="ORF">PC117_g8786</name>
</gene>
<protein>
    <submittedName>
        <fullName evidence="1">Uncharacterized protein</fullName>
    </submittedName>
</protein>
<proteinExistence type="predicted"/>
<accession>A0A8T1L0U7</accession>
<dbReference type="Proteomes" id="UP000736787">
    <property type="component" value="Unassembled WGS sequence"/>
</dbReference>
<dbReference type="AlphaFoldDB" id="A0A8T1L0U7"/>
<sequence>MAVEVYHDPFQELQPARTATTPRDGFVSVQLGTFAGDVLQKSRGDLLFERSRSSAFAKWVAQREEP</sequence>
<reference evidence="1" key="1">
    <citation type="submission" date="2018-10" db="EMBL/GenBank/DDBJ databases">
        <title>Effector identification in a new, highly contiguous assembly of the strawberry crown rot pathogen Phytophthora cactorum.</title>
        <authorList>
            <person name="Armitage A.D."/>
            <person name="Nellist C.F."/>
            <person name="Bates H."/>
            <person name="Vickerstaff R.J."/>
            <person name="Harrison R.J."/>
        </authorList>
    </citation>
    <scope>NUCLEOTIDE SEQUENCE</scope>
    <source>
        <strain evidence="1">4040</strain>
    </source>
</reference>